<dbReference type="InterPro" id="IPR029045">
    <property type="entry name" value="ClpP/crotonase-like_dom_sf"/>
</dbReference>
<dbReference type="Gene3D" id="1.10.12.10">
    <property type="entry name" value="Lyase 2-enoyl-coa Hydratase, Chain A, domain 2"/>
    <property type="match status" value="1"/>
</dbReference>
<evidence type="ECO:0000313" key="6">
    <source>
        <dbReference type="EMBL" id="CAB4806631.1"/>
    </source>
</evidence>
<dbReference type="GO" id="GO:0006635">
    <property type="term" value="P:fatty acid beta-oxidation"/>
    <property type="evidence" value="ECO:0007669"/>
    <property type="project" value="TreeGrafter"/>
</dbReference>
<dbReference type="EMBL" id="CAESGF010000011">
    <property type="protein sequence ID" value="CAB4364241.1"/>
    <property type="molecule type" value="Genomic_DNA"/>
</dbReference>
<dbReference type="InterPro" id="IPR014748">
    <property type="entry name" value="Enoyl-CoA_hydra_C"/>
</dbReference>
<evidence type="ECO:0000256" key="1">
    <source>
        <dbReference type="ARBA" id="ARBA00005254"/>
    </source>
</evidence>
<accession>A0A6J6YAX6</accession>
<evidence type="ECO:0000256" key="3">
    <source>
        <dbReference type="ARBA" id="ARBA00023239"/>
    </source>
</evidence>
<protein>
    <submittedName>
        <fullName evidence="6">Unannotated protein</fullName>
    </submittedName>
</protein>
<keyword evidence="2" id="KW-0443">Lipid metabolism</keyword>
<sequence length="252" mass="26595">MTAPLVETIRDEHVLVISLCREDKRNAINRALAFEIDAALNELDDDPDLWAGVLTGTPKVFSAGSDIAAREDYNTPRGGEYGIIRRSRRKPLIAAVEGPALGGGLEIALACDLVVAARTARFGLPEVRRGLVPTSAGLFRAPHTFPLNLARELILVGDPISAERAHAAGFVNALTDEGGALDAAVALAKRICLNGPVAVQACVAAINGQLAAGDAAGWAATQVAMDAILASDDMQEGIQAFFDKRPPQWRGR</sequence>
<dbReference type="CDD" id="cd06558">
    <property type="entry name" value="crotonase-like"/>
    <property type="match status" value="1"/>
</dbReference>
<dbReference type="Pfam" id="PF00378">
    <property type="entry name" value="ECH_1"/>
    <property type="match status" value="1"/>
</dbReference>
<dbReference type="InterPro" id="IPR001753">
    <property type="entry name" value="Enoyl-CoA_hydra/iso"/>
</dbReference>
<gene>
    <name evidence="5" type="ORF">UFOPK2656_00257</name>
    <name evidence="6" type="ORF">UFOPK3099_00454</name>
    <name evidence="7" type="ORF">UFOPK3651_01662</name>
    <name evidence="4" type="ORF">UFOPK4189_02005</name>
</gene>
<dbReference type="PANTHER" id="PTHR11941">
    <property type="entry name" value="ENOYL-COA HYDRATASE-RELATED"/>
    <property type="match status" value="1"/>
</dbReference>
<dbReference type="Gene3D" id="3.90.226.10">
    <property type="entry name" value="2-enoyl-CoA Hydratase, Chain A, domain 1"/>
    <property type="match status" value="1"/>
</dbReference>
<keyword evidence="3" id="KW-0456">Lyase</keyword>
<dbReference type="EMBL" id="CAFAAV010000022">
    <property type="protein sequence ID" value="CAB4806631.1"/>
    <property type="molecule type" value="Genomic_DNA"/>
</dbReference>
<dbReference type="PROSITE" id="PS00166">
    <property type="entry name" value="ENOYL_COA_HYDRATASE"/>
    <property type="match status" value="1"/>
</dbReference>
<dbReference type="InterPro" id="IPR018376">
    <property type="entry name" value="Enoyl-CoA_hyd/isom_CS"/>
</dbReference>
<proteinExistence type="inferred from homology"/>
<dbReference type="EMBL" id="CAEZYF010000001">
    <property type="protein sequence ID" value="CAB4704383.1"/>
    <property type="molecule type" value="Genomic_DNA"/>
</dbReference>
<evidence type="ECO:0000313" key="5">
    <source>
        <dbReference type="EMBL" id="CAB4704383.1"/>
    </source>
</evidence>
<evidence type="ECO:0000313" key="4">
    <source>
        <dbReference type="EMBL" id="CAB4364241.1"/>
    </source>
</evidence>
<dbReference type="AlphaFoldDB" id="A0A6J6YAX6"/>
<evidence type="ECO:0000256" key="2">
    <source>
        <dbReference type="ARBA" id="ARBA00023098"/>
    </source>
</evidence>
<dbReference type="GO" id="GO:0016829">
    <property type="term" value="F:lyase activity"/>
    <property type="evidence" value="ECO:0007669"/>
    <property type="project" value="UniProtKB-KW"/>
</dbReference>
<dbReference type="SUPFAM" id="SSF52096">
    <property type="entry name" value="ClpP/crotonase"/>
    <property type="match status" value="1"/>
</dbReference>
<comment type="similarity">
    <text evidence="1">Belongs to the enoyl-CoA hydratase/isomerase family.</text>
</comment>
<reference evidence="6" key="1">
    <citation type="submission" date="2020-05" db="EMBL/GenBank/DDBJ databases">
        <authorList>
            <person name="Chiriac C."/>
            <person name="Salcher M."/>
            <person name="Ghai R."/>
            <person name="Kavagutti S V."/>
        </authorList>
    </citation>
    <scope>NUCLEOTIDE SEQUENCE</scope>
</reference>
<dbReference type="EMBL" id="CAFBMT010000008">
    <property type="protein sequence ID" value="CAB4933893.1"/>
    <property type="molecule type" value="Genomic_DNA"/>
</dbReference>
<organism evidence="6">
    <name type="scientific">freshwater metagenome</name>
    <dbReference type="NCBI Taxonomy" id="449393"/>
    <lineage>
        <taxon>unclassified sequences</taxon>
        <taxon>metagenomes</taxon>
        <taxon>ecological metagenomes</taxon>
    </lineage>
</organism>
<evidence type="ECO:0000313" key="7">
    <source>
        <dbReference type="EMBL" id="CAB4933893.1"/>
    </source>
</evidence>
<dbReference type="PANTHER" id="PTHR11941:SF169">
    <property type="entry name" value="(7AS)-7A-METHYL-1,5-DIOXO-2,3,5,6,7,7A-HEXAHYDRO-1H-INDENE-CARBOXYL-COA HYDROLASE"/>
    <property type="match status" value="1"/>
</dbReference>
<name>A0A6J6YAX6_9ZZZZ</name>